<sequence>MPLLVEMGWGGLIQLPATITWTDVTPYTDVVRGVTITRGAADELSETQPGTATVSFDNADGRFTPYSAASPYYPYVRRNAPIRISVAVMPTVSGSAPYPLAMLGDDFSTGQVDSSRWTVNTGSAFVTNEGRLRIPVNPGADTNFTTARTWTLAGSKLTAKLAAVPALNGSSNCAASMWVTSTTAGTRLGWRYDAGTGQLSAQSQVGFADAGAINLTYSPIDHAWIRIRETGTSVIWETSPDGYVWTNRRAATTPAWVTSQTHAVDFPTTRTGGTAGYIEWDYIGAEVRPRFYGMVNEWPVAFEGLNSTVTVSCTDLFKWLNRQPALRSMAAEEALAYSELIAYYPLTEDSGATSVGDVSGAGAGSLAVTQAGSGGSLTLAAATGPAETGETFPTFAPASATNGKYLTGDLGQVAADQIAENWPILEAWLQTTTTGRAIVGIASADLQYQHVLSIAAGGGLQIEWTTTGASTLTVEALSGPTTMADGNWHHVVYDTFQNSVWVDGALADGTISASFGYDQRVLHIGGYRGTRLFNGSIGLVGVYGSFNAVDADIGAHYAAGATGYSGETADDRIRRLASYAGITSVTVAGTVHDPIASQGPAGSTVVARLREVESTESGKLFAARDTYGLVYQSRSLRYNPTSAGEAFAIAYADLETRSVELADDDQKLVNAVEASRPGGATQRVTAPSSILAFGRYEQQLNILKTSDNSVLDAAYWLVSRYANPSVELREVPIEASTMSSYLAILAADISSYFSITSLPSQAPASSLRVTIEGYTETIRQGSHSIQFHTSATTTDTVWVLDDAVYSVLDSTTRLAY</sequence>
<dbReference type="SUPFAM" id="SSF49899">
    <property type="entry name" value="Concanavalin A-like lectins/glucanases"/>
    <property type="match status" value="1"/>
</dbReference>
<dbReference type="Proteomes" id="UP001299012">
    <property type="component" value="Unassembled WGS sequence"/>
</dbReference>
<keyword evidence="2" id="KW-1185">Reference proteome</keyword>
<dbReference type="RefSeq" id="WP_086698256.1">
    <property type="nucleotide sequence ID" value="NZ_JAKKZF010000001.1"/>
</dbReference>
<proteinExistence type="predicted"/>
<reference evidence="1 2" key="1">
    <citation type="submission" date="2022-01" db="EMBL/GenBank/DDBJ databases">
        <title>Draft Genome Sequences of Seven Type Strains of the Genus Streptomyces.</title>
        <authorList>
            <person name="Aziz S."/>
            <person name="Coretto E."/>
            <person name="Chronakova A."/>
            <person name="Sproer C."/>
            <person name="Huber K."/>
            <person name="Nouioui I."/>
            <person name="Gross H."/>
        </authorList>
    </citation>
    <scope>NUCLEOTIDE SEQUENCE [LARGE SCALE GENOMIC DNA]</scope>
    <source>
        <strain evidence="1 2">DSM 41685</strain>
    </source>
</reference>
<evidence type="ECO:0000313" key="1">
    <source>
        <dbReference type="EMBL" id="MCG0061744.1"/>
    </source>
</evidence>
<protein>
    <submittedName>
        <fullName evidence="1">LamG domain-containing protein</fullName>
    </submittedName>
</protein>
<dbReference type="InterPro" id="IPR013320">
    <property type="entry name" value="ConA-like_dom_sf"/>
</dbReference>
<gene>
    <name evidence="1" type="ORF">L0F81_00320</name>
</gene>
<name>A0ABS9J872_9ACTN</name>
<dbReference type="EMBL" id="JAKKZF010000001">
    <property type="protein sequence ID" value="MCG0061744.1"/>
    <property type="molecule type" value="Genomic_DNA"/>
</dbReference>
<accession>A0ABS9J872</accession>
<organism evidence="1 2">
    <name type="scientific">Streptomyces tricolor</name>
    <dbReference type="NCBI Taxonomy" id="68277"/>
    <lineage>
        <taxon>Bacteria</taxon>
        <taxon>Bacillati</taxon>
        <taxon>Actinomycetota</taxon>
        <taxon>Actinomycetes</taxon>
        <taxon>Kitasatosporales</taxon>
        <taxon>Streptomycetaceae</taxon>
        <taxon>Streptomyces</taxon>
        <taxon>Streptomyces violaceoruber group</taxon>
    </lineage>
</organism>
<dbReference type="Gene3D" id="2.60.120.200">
    <property type="match status" value="1"/>
</dbReference>
<evidence type="ECO:0000313" key="2">
    <source>
        <dbReference type="Proteomes" id="UP001299012"/>
    </source>
</evidence>
<comment type="caution">
    <text evidence="1">The sequence shown here is derived from an EMBL/GenBank/DDBJ whole genome shotgun (WGS) entry which is preliminary data.</text>
</comment>